<reference evidence="2 3" key="1">
    <citation type="journal article" date="2019" name="Commun. Biol.">
        <title>The bagworm genome reveals a unique fibroin gene that provides high tensile strength.</title>
        <authorList>
            <person name="Kono N."/>
            <person name="Nakamura H."/>
            <person name="Ohtoshi R."/>
            <person name="Tomita M."/>
            <person name="Numata K."/>
            <person name="Arakawa K."/>
        </authorList>
    </citation>
    <scope>NUCLEOTIDE SEQUENCE [LARGE SCALE GENOMIC DNA]</scope>
</reference>
<gene>
    <name evidence="2" type="ORF">EVAR_5972_1</name>
</gene>
<dbReference type="Proteomes" id="UP000299102">
    <property type="component" value="Unassembled WGS sequence"/>
</dbReference>
<dbReference type="AlphaFoldDB" id="A0A4C1TCA9"/>
<evidence type="ECO:0000256" key="1">
    <source>
        <dbReference type="SAM" id="MobiDB-lite"/>
    </source>
</evidence>
<sequence length="84" mass="9572">MTTEYTPLRHSLKRDKCNPLVTTFYKSVKNAEAIERMRCEFSRVPLGRAPPARPRRCHSDTRPTPLRRGTESFKIISVNVNGGA</sequence>
<accession>A0A4C1TCA9</accession>
<evidence type="ECO:0000313" key="2">
    <source>
        <dbReference type="EMBL" id="GBP12159.1"/>
    </source>
</evidence>
<keyword evidence="3" id="KW-1185">Reference proteome</keyword>
<feature type="region of interest" description="Disordered" evidence="1">
    <location>
        <begin position="48"/>
        <end position="69"/>
    </location>
</feature>
<name>A0A4C1TCA9_EUMVA</name>
<proteinExistence type="predicted"/>
<protein>
    <submittedName>
        <fullName evidence="2">Uncharacterized protein</fullName>
    </submittedName>
</protein>
<organism evidence="2 3">
    <name type="scientific">Eumeta variegata</name>
    <name type="common">Bagworm moth</name>
    <name type="synonym">Eumeta japonica</name>
    <dbReference type="NCBI Taxonomy" id="151549"/>
    <lineage>
        <taxon>Eukaryota</taxon>
        <taxon>Metazoa</taxon>
        <taxon>Ecdysozoa</taxon>
        <taxon>Arthropoda</taxon>
        <taxon>Hexapoda</taxon>
        <taxon>Insecta</taxon>
        <taxon>Pterygota</taxon>
        <taxon>Neoptera</taxon>
        <taxon>Endopterygota</taxon>
        <taxon>Lepidoptera</taxon>
        <taxon>Glossata</taxon>
        <taxon>Ditrysia</taxon>
        <taxon>Tineoidea</taxon>
        <taxon>Psychidae</taxon>
        <taxon>Oiketicinae</taxon>
        <taxon>Eumeta</taxon>
    </lineage>
</organism>
<comment type="caution">
    <text evidence="2">The sequence shown here is derived from an EMBL/GenBank/DDBJ whole genome shotgun (WGS) entry which is preliminary data.</text>
</comment>
<dbReference type="EMBL" id="BGZK01000049">
    <property type="protein sequence ID" value="GBP12159.1"/>
    <property type="molecule type" value="Genomic_DNA"/>
</dbReference>
<evidence type="ECO:0000313" key="3">
    <source>
        <dbReference type="Proteomes" id="UP000299102"/>
    </source>
</evidence>